<evidence type="ECO:0000256" key="1">
    <source>
        <dbReference type="ARBA" id="ARBA00004123"/>
    </source>
</evidence>
<dbReference type="SUPFAM" id="SSF47095">
    <property type="entry name" value="HMG-box"/>
    <property type="match status" value="1"/>
</dbReference>
<evidence type="ECO:0000259" key="12">
    <source>
        <dbReference type="PROSITE" id="PS50118"/>
    </source>
</evidence>
<dbReference type="GO" id="GO:0007283">
    <property type="term" value="P:spermatogenesis"/>
    <property type="evidence" value="ECO:0007669"/>
    <property type="project" value="TreeGrafter"/>
</dbReference>
<reference evidence="14 15" key="1">
    <citation type="submission" date="2025-04" db="UniProtKB">
        <authorList>
            <consortium name="RefSeq"/>
        </authorList>
    </citation>
    <scope>IDENTIFICATION</scope>
</reference>
<dbReference type="InterPro" id="IPR039259">
    <property type="entry name" value="Protein_maelstrom"/>
</dbReference>
<evidence type="ECO:0000256" key="11">
    <source>
        <dbReference type="PROSITE-ProRule" id="PRU00267"/>
    </source>
</evidence>
<evidence type="ECO:0000313" key="13">
    <source>
        <dbReference type="Proteomes" id="UP000515204"/>
    </source>
</evidence>
<dbReference type="OrthoDB" id="24555at2759"/>
<dbReference type="GO" id="GO:0043186">
    <property type="term" value="C:P granule"/>
    <property type="evidence" value="ECO:0007669"/>
    <property type="project" value="TreeGrafter"/>
</dbReference>
<dbReference type="GeneID" id="106751678"/>
<dbReference type="GO" id="GO:0005634">
    <property type="term" value="C:nucleus"/>
    <property type="evidence" value="ECO:0007669"/>
    <property type="project" value="UniProtKB-SubCell"/>
</dbReference>
<evidence type="ECO:0000256" key="7">
    <source>
        <dbReference type="ARBA" id="ARBA00023125"/>
    </source>
</evidence>
<dbReference type="KEGG" id="dqu:106751678"/>
<dbReference type="AlphaFoldDB" id="A0A6P3YE43"/>
<dbReference type="RefSeq" id="XP_014488169.1">
    <property type="nucleotide sequence ID" value="XM_014632683.1"/>
</dbReference>
<evidence type="ECO:0000256" key="10">
    <source>
        <dbReference type="ARBA" id="ARBA00023254"/>
    </source>
</evidence>
<dbReference type="CDD" id="cd21992">
    <property type="entry name" value="HMG-box_MAEL"/>
    <property type="match status" value="1"/>
</dbReference>
<keyword evidence="7 11" id="KW-0238">DNA-binding</keyword>
<comment type="subcellular location">
    <subcellularLocation>
        <location evidence="2">Cytoplasm</location>
    </subcellularLocation>
    <subcellularLocation>
        <location evidence="1">Nucleus</location>
    </subcellularLocation>
</comment>
<dbReference type="GO" id="GO:0007140">
    <property type="term" value="P:male meiotic nuclear division"/>
    <property type="evidence" value="ECO:0007669"/>
    <property type="project" value="TreeGrafter"/>
</dbReference>
<comment type="similarity">
    <text evidence="3">Belongs to the maelstrom family.</text>
</comment>
<evidence type="ECO:0000256" key="3">
    <source>
        <dbReference type="ARBA" id="ARBA00007057"/>
    </source>
</evidence>
<organism evidence="13 15">
    <name type="scientific">Dinoponera quadriceps</name>
    <name type="common">South American ant</name>
    <dbReference type="NCBI Taxonomy" id="609295"/>
    <lineage>
        <taxon>Eukaryota</taxon>
        <taxon>Metazoa</taxon>
        <taxon>Ecdysozoa</taxon>
        <taxon>Arthropoda</taxon>
        <taxon>Hexapoda</taxon>
        <taxon>Insecta</taxon>
        <taxon>Pterygota</taxon>
        <taxon>Neoptera</taxon>
        <taxon>Endopterygota</taxon>
        <taxon>Hymenoptera</taxon>
        <taxon>Apocrita</taxon>
        <taxon>Aculeata</taxon>
        <taxon>Formicoidea</taxon>
        <taxon>Formicidae</taxon>
        <taxon>Ponerinae</taxon>
        <taxon>Ponerini</taxon>
        <taxon>Dinoponera</taxon>
    </lineage>
</organism>
<dbReference type="Pfam" id="PF13017">
    <property type="entry name" value="Maelstrom"/>
    <property type="match status" value="1"/>
</dbReference>
<dbReference type="GO" id="GO:0043565">
    <property type="term" value="F:sequence-specific DNA binding"/>
    <property type="evidence" value="ECO:0007669"/>
    <property type="project" value="TreeGrafter"/>
</dbReference>
<evidence type="ECO:0000256" key="9">
    <source>
        <dbReference type="ARBA" id="ARBA00023242"/>
    </source>
</evidence>
<keyword evidence="6" id="KW-0221">Differentiation</keyword>
<dbReference type="InterPro" id="IPR036910">
    <property type="entry name" value="HMG_box_dom_sf"/>
</dbReference>
<dbReference type="PANTHER" id="PTHR21358:SF4">
    <property type="entry name" value="PROTEIN MAELSTROM HOMOLOG"/>
    <property type="match status" value="1"/>
</dbReference>
<dbReference type="InterPro" id="IPR024970">
    <property type="entry name" value="Maelstrom"/>
</dbReference>
<keyword evidence="10" id="KW-0469">Meiosis</keyword>
<evidence type="ECO:0000313" key="15">
    <source>
        <dbReference type="RefSeq" id="XP_014488169.1"/>
    </source>
</evidence>
<evidence type="ECO:0000256" key="2">
    <source>
        <dbReference type="ARBA" id="ARBA00004496"/>
    </source>
</evidence>
<keyword evidence="4" id="KW-0217">Developmental protein</keyword>
<dbReference type="Proteomes" id="UP000515204">
    <property type="component" value="Unplaced"/>
</dbReference>
<keyword evidence="5" id="KW-0963">Cytoplasm</keyword>
<evidence type="ECO:0000256" key="5">
    <source>
        <dbReference type="ARBA" id="ARBA00022490"/>
    </source>
</evidence>
<accession>A0A6P3YE43</accession>
<protein>
    <submittedName>
        <fullName evidence="14 15">Protein maelstrom homolog</fullName>
    </submittedName>
</protein>
<dbReference type="Pfam" id="PF09011">
    <property type="entry name" value="HMG_box_2"/>
    <property type="match status" value="1"/>
</dbReference>
<proteinExistence type="inferred from homology"/>
<evidence type="ECO:0000256" key="6">
    <source>
        <dbReference type="ARBA" id="ARBA00022782"/>
    </source>
</evidence>
<evidence type="ECO:0000313" key="14">
    <source>
        <dbReference type="RefSeq" id="XP_014488168.1"/>
    </source>
</evidence>
<dbReference type="RefSeq" id="XP_014488168.1">
    <property type="nucleotide sequence ID" value="XM_014632682.1"/>
</dbReference>
<dbReference type="PANTHER" id="PTHR21358">
    <property type="entry name" value="PROTEIN MAELSTROM HOMOLOG"/>
    <property type="match status" value="1"/>
</dbReference>
<dbReference type="InterPro" id="IPR009071">
    <property type="entry name" value="HMG_box_dom"/>
</dbReference>
<dbReference type="GO" id="GO:0045892">
    <property type="term" value="P:negative regulation of DNA-templated transcription"/>
    <property type="evidence" value="ECO:0007669"/>
    <property type="project" value="TreeGrafter"/>
</dbReference>
<dbReference type="PROSITE" id="PS50118">
    <property type="entry name" value="HMG_BOX_2"/>
    <property type="match status" value="1"/>
</dbReference>
<dbReference type="GO" id="GO:0060964">
    <property type="term" value="P:regulation of miRNA-mediated gene silencing"/>
    <property type="evidence" value="ECO:0007669"/>
    <property type="project" value="InterPro"/>
</dbReference>
<gene>
    <name evidence="14 15" type="primary">LOC106751678</name>
</gene>
<keyword evidence="9 11" id="KW-0539">Nucleus</keyword>
<feature type="DNA-binding region" description="HMG box" evidence="11">
    <location>
        <begin position="3"/>
        <end position="75"/>
    </location>
</feature>
<dbReference type="GO" id="GO:0034587">
    <property type="term" value="P:piRNA processing"/>
    <property type="evidence" value="ECO:0007669"/>
    <property type="project" value="TreeGrafter"/>
</dbReference>
<sequence>MPKNKGRNAFYFFMIDWKKREEARGCTFPNDLKDVQASQKCNEEWQSLTKQQKGLYEARAKKNKIQSERNTNSKKTTFGEPIKFLEEEEKAKREFRLDMHEYLESTIIRAVNHNVLPQLKFCFIHVNWFFTKIVDNITEYFPAEYAIGVFSLENGIEDIHHTIVNAPIPLGYKRQALETSRSNHNIPIENQNGESNFAVMYEKFTNFLKHRKIVDRYPPLYTIKGLTGAVQSLITKLCDAAGQDKEQFLIYEIESLFKHLADEAYKKRADRDIQHTAAYAEYTFTRLDSKYLYKRGNECLIHEFMEGGSEYCSKLVLYRWAWGMCEEFCEPLQIDMKPGVHFPDDTDCTYKLITQSMANLDIKLEIPQISDQCSVVSATGVREQHRIKVSERTYEEKMVLRSKCQPVTVVDHSKLNEPIIDGSGHKKFDERPMRAPNTISYVAATMDDYAPKNDETNFPPIGGRGVLHRKIKEVSRKASLGRGQGYA</sequence>
<evidence type="ECO:0000256" key="8">
    <source>
        <dbReference type="ARBA" id="ARBA00023158"/>
    </source>
</evidence>
<keyword evidence="8" id="KW-0943">RNA-mediated gene silencing</keyword>
<dbReference type="Gene3D" id="1.10.30.10">
    <property type="entry name" value="High mobility group box domain"/>
    <property type="match status" value="1"/>
</dbReference>
<dbReference type="GO" id="GO:0030154">
    <property type="term" value="P:cell differentiation"/>
    <property type="evidence" value="ECO:0007669"/>
    <property type="project" value="UniProtKB-KW"/>
</dbReference>
<name>A0A6P3YE43_DINQU</name>
<feature type="domain" description="HMG box" evidence="12">
    <location>
        <begin position="3"/>
        <end position="75"/>
    </location>
</feature>
<evidence type="ECO:0000256" key="4">
    <source>
        <dbReference type="ARBA" id="ARBA00022473"/>
    </source>
</evidence>
<keyword evidence="13" id="KW-1185">Reference proteome</keyword>